<dbReference type="Gene3D" id="2.170.130.10">
    <property type="entry name" value="TonB-dependent receptor, plug domain"/>
    <property type="match status" value="1"/>
</dbReference>
<dbReference type="SUPFAM" id="SSF49464">
    <property type="entry name" value="Carboxypeptidase regulatory domain-like"/>
    <property type="match status" value="1"/>
</dbReference>
<dbReference type="Pfam" id="PF00593">
    <property type="entry name" value="TonB_dep_Rec_b-barrel"/>
    <property type="match status" value="1"/>
</dbReference>
<keyword evidence="5 11" id="KW-0732">Signal</keyword>
<dbReference type="Proteomes" id="UP001596997">
    <property type="component" value="Unassembled WGS sequence"/>
</dbReference>
<feature type="signal peptide" evidence="11">
    <location>
        <begin position="1"/>
        <end position="18"/>
    </location>
</feature>
<organism evidence="14 15">
    <name type="scientific">Pseudofulvibacter geojedonensis</name>
    <dbReference type="NCBI Taxonomy" id="1123758"/>
    <lineage>
        <taxon>Bacteria</taxon>
        <taxon>Pseudomonadati</taxon>
        <taxon>Bacteroidota</taxon>
        <taxon>Flavobacteriia</taxon>
        <taxon>Flavobacteriales</taxon>
        <taxon>Flavobacteriaceae</taxon>
        <taxon>Pseudofulvibacter</taxon>
    </lineage>
</organism>
<evidence type="ECO:0000259" key="12">
    <source>
        <dbReference type="Pfam" id="PF00593"/>
    </source>
</evidence>
<dbReference type="Gene3D" id="2.60.40.1120">
    <property type="entry name" value="Carboxypeptidase-like, regulatory domain"/>
    <property type="match status" value="1"/>
</dbReference>
<evidence type="ECO:0000256" key="11">
    <source>
        <dbReference type="SAM" id="SignalP"/>
    </source>
</evidence>
<dbReference type="InterPro" id="IPR012910">
    <property type="entry name" value="Plug_dom"/>
</dbReference>
<name>A0ABW3I357_9FLAO</name>
<gene>
    <name evidence="14" type="ORF">ACFQ1O_09885</name>
</gene>
<keyword evidence="8 14" id="KW-0675">Receptor</keyword>
<evidence type="ECO:0000259" key="13">
    <source>
        <dbReference type="Pfam" id="PF07715"/>
    </source>
</evidence>
<evidence type="ECO:0000256" key="4">
    <source>
        <dbReference type="ARBA" id="ARBA00022692"/>
    </source>
</evidence>
<dbReference type="InterPro" id="IPR036942">
    <property type="entry name" value="Beta-barrel_TonB_sf"/>
</dbReference>
<dbReference type="RefSeq" id="WP_377715863.1">
    <property type="nucleotide sequence ID" value="NZ_JBHTJM010000009.1"/>
</dbReference>
<dbReference type="EMBL" id="JBHTJM010000009">
    <property type="protein sequence ID" value="MFD0964314.1"/>
    <property type="molecule type" value="Genomic_DNA"/>
</dbReference>
<evidence type="ECO:0000256" key="5">
    <source>
        <dbReference type="ARBA" id="ARBA00022729"/>
    </source>
</evidence>
<dbReference type="PANTHER" id="PTHR30069">
    <property type="entry name" value="TONB-DEPENDENT OUTER MEMBRANE RECEPTOR"/>
    <property type="match status" value="1"/>
</dbReference>
<keyword evidence="7 10" id="KW-0472">Membrane</keyword>
<evidence type="ECO:0000256" key="7">
    <source>
        <dbReference type="ARBA" id="ARBA00023136"/>
    </source>
</evidence>
<keyword evidence="3" id="KW-1134">Transmembrane beta strand</keyword>
<feature type="domain" description="TonB-dependent receptor plug" evidence="13">
    <location>
        <begin position="119"/>
        <end position="220"/>
    </location>
</feature>
<dbReference type="PANTHER" id="PTHR30069:SF29">
    <property type="entry name" value="HEMOGLOBIN AND HEMOGLOBIN-HAPTOGLOBIN-BINDING PROTEIN 1-RELATED"/>
    <property type="match status" value="1"/>
</dbReference>
<evidence type="ECO:0000256" key="9">
    <source>
        <dbReference type="ARBA" id="ARBA00023237"/>
    </source>
</evidence>
<feature type="chain" id="PRO_5046007805" evidence="11">
    <location>
        <begin position="19"/>
        <end position="747"/>
    </location>
</feature>
<dbReference type="InterPro" id="IPR008969">
    <property type="entry name" value="CarboxyPept-like_regulatory"/>
</dbReference>
<evidence type="ECO:0000313" key="15">
    <source>
        <dbReference type="Proteomes" id="UP001596997"/>
    </source>
</evidence>
<evidence type="ECO:0000256" key="6">
    <source>
        <dbReference type="ARBA" id="ARBA00023077"/>
    </source>
</evidence>
<accession>A0ABW3I357</accession>
<keyword evidence="4" id="KW-0812">Transmembrane</keyword>
<dbReference type="SUPFAM" id="SSF56935">
    <property type="entry name" value="Porins"/>
    <property type="match status" value="1"/>
</dbReference>
<evidence type="ECO:0000256" key="3">
    <source>
        <dbReference type="ARBA" id="ARBA00022452"/>
    </source>
</evidence>
<evidence type="ECO:0000313" key="14">
    <source>
        <dbReference type="EMBL" id="MFD0964314.1"/>
    </source>
</evidence>
<keyword evidence="9" id="KW-0998">Cell outer membrane</keyword>
<dbReference type="InterPro" id="IPR037066">
    <property type="entry name" value="Plug_dom_sf"/>
</dbReference>
<keyword evidence="15" id="KW-1185">Reference proteome</keyword>
<reference evidence="15" key="1">
    <citation type="journal article" date="2019" name="Int. J. Syst. Evol. Microbiol.">
        <title>The Global Catalogue of Microorganisms (GCM) 10K type strain sequencing project: providing services to taxonomists for standard genome sequencing and annotation.</title>
        <authorList>
            <consortium name="The Broad Institute Genomics Platform"/>
            <consortium name="The Broad Institute Genome Sequencing Center for Infectious Disease"/>
            <person name="Wu L."/>
            <person name="Ma J."/>
        </authorList>
    </citation>
    <scope>NUCLEOTIDE SEQUENCE [LARGE SCALE GENOMIC DNA]</scope>
    <source>
        <strain evidence="15">CCUG 62114</strain>
    </source>
</reference>
<comment type="subcellular location">
    <subcellularLocation>
        <location evidence="1">Cell outer membrane</location>
        <topology evidence="1">Multi-pass membrane protein</topology>
    </subcellularLocation>
</comment>
<evidence type="ECO:0000256" key="2">
    <source>
        <dbReference type="ARBA" id="ARBA00022448"/>
    </source>
</evidence>
<dbReference type="InterPro" id="IPR039426">
    <property type="entry name" value="TonB-dep_rcpt-like"/>
</dbReference>
<keyword evidence="6 10" id="KW-0798">TonB box</keyword>
<feature type="domain" description="TonB-dependent receptor-like beta-barrel" evidence="12">
    <location>
        <begin position="291"/>
        <end position="704"/>
    </location>
</feature>
<evidence type="ECO:0000256" key="1">
    <source>
        <dbReference type="ARBA" id="ARBA00004571"/>
    </source>
</evidence>
<dbReference type="InterPro" id="IPR000531">
    <property type="entry name" value="Beta-barrel_TonB"/>
</dbReference>
<dbReference type="Gene3D" id="2.40.170.20">
    <property type="entry name" value="TonB-dependent receptor, beta-barrel domain"/>
    <property type="match status" value="1"/>
</dbReference>
<sequence>MQKIIVYLALLLPLAMLSQEYVTGKVVEGEEGNLIPVFGANVYWQGTSVGTVTDIDGKFKIALNSESGILVVSYVGYKTRRIKIDKSQNIEINFEPSDELEEVIVTAEKKATEVSFLNPKNVVKINEKELLKAACCNLSESFETNPSVDVNFSDAVTGTKQIKMLGLTNPYILITQENIPSVRGASQAYGLTFTPGTWLESIQITKGAGSVVNGFESIAGQINTELKKPLTDDQFFLNTYASIDGRLELNTHFNQKLNDKWSTGLYAHINNRSWRKDQNDDGFMDAPLMNQVNLMNRWQYANEETGWVSFFDLRYMNDSKVAGQINFDPETDKKSTTIWGSEIKTKRLDVSNKTGYVFKDQPYKSFGFQNSFSLHDQDSYFGLRDYYITHKSWYSNFVYNSILYNTKHKFKTGLSFTYDNYDELVSTNSFGRYERSLGSFFEYTFDNGDNFSLVAGVRADTHNLLGEFITPRLHMRYNPWEKAVIRASAGRGKRSANIFAENQQYFASSRNFSIIDTDGEIYGLNPEIAWNFGGSFLQGFRLFDRAGRISLDYYITDFKNQAVVDVDHSPQEVRFYNLDGKSIAKSFQADLDYRLLGTVDFRLSYKYYDVNVDYENGSLSKPLLAKHRVFSNLSYESCPIKGKGKQWKFDVTWNWIGKQRLPQTQVNPVEYQLPTESNPFSQVNAQVTKVFSKHFEVYLGAENLLGYKQDNPINAAIDPFGAYFDSTMIYAPIQGARVYTGIRLKVN</sequence>
<proteinExistence type="inferred from homology"/>
<protein>
    <submittedName>
        <fullName evidence="14">TonB-dependent receptor domain-containing protein</fullName>
    </submittedName>
</protein>
<dbReference type="Pfam" id="PF07715">
    <property type="entry name" value="Plug"/>
    <property type="match status" value="1"/>
</dbReference>
<evidence type="ECO:0000256" key="8">
    <source>
        <dbReference type="ARBA" id="ARBA00023170"/>
    </source>
</evidence>
<evidence type="ECO:0000256" key="10">
    <source>
        <dbReference type="RuleBase" id="RU003357"/>
    </source>
</evidence>
<comment type="similarity">
    <text evidence="10">Belongs to the TonB-dependent receptor family.</text>
</comment>
<comment type="caution">
    <text evidence="14">The sequence shown here is derived from an EMBL/GenBank/DDBJ whole genome shotgun (WGS) entry which is preliminary data.</text>
</comment>
<keyword evidence="2" id="KW-0813">Transport</keyword>
<dbReference type="Pfam" id="PF13715">
    <property type="entry name" value="CarbopepD_reg_2"/>
    <property type="match status" value="1"/>
</dbReference>